<evidence type="ECO:0000313" key="4">
    <source>
        <dbReference type="EMBL" id="MDD0816006.1"/>
    </source>
</evidence>
<proteinExistence type="predicted"/>
<evidence type="ECO:0000259" key="3">
    <source>
        <dbReference type="Pfam" id="PF01471"/>
    </source>
</evidence>
<keyword evidence="2" id="KW-0732">Signal</keyword>
<gene>
    <name evidence="4" type="ORF">PSQ39_15320</name>
</gene>
<dbReference type="EMBL" id="JAQSIO010000005">
    <property type="protein sequence ID" value="MDD0816006.1"/>
    <property type="molecule type" value="Genomic_DNA"/>
</dbReference>
<dbReference type="InterPro" id="IPR002477">
    <property type="entry name" value="Peptidoglycan-bd-like"/>
</dbReference>
<feature type="region of interest" description="Disordered" evidence="1">
    <location>
        <begin position="20"/>
        <end position="48"/>
    </location>
</feature>
<comment type="caution">
    <text evidence="4">The sequence shown here is derived from an EMBL/GenBank/DDBJ whole genome shotgun (WGS) entry which is preliminary data.</text>
</comment>
<keyword evidence="5" id="KW-1185">Reference proteome</keyword>
<dbReference type="RefSeq" id="WP_273927697.1">
    <property type="nucleotide sequence ID" value="NZ_JAQSIO010000005.1"/>
</dbReference>
<protein>
    <submittedName>
        <fullName evidence="4">Peptidoglycan-binding domain-containing protein</fullName>
    </submittedName>
</protein>
<feature type="domain" description="Peptidoglycan binding-like" evidence="3">
    <location>
        <begin position="65"/>
        <end position="119"/>
    </location>
</feature>
<dbReference type="InterPro" id="IPR036365">
    <property type="entry name" value="PGBD-like_sf"/>
</dbReference>
<dbReference type="Gene3D" id="1.10.101.10">
    <property type="entry name" value="PGBD-like superfamily/PGBD"/>
    <property type="match status" value="1"/>
</dbReference>
<name>A0ABT5MHV2_9BURK</name>
<evidence type="ECO:0000313" key="5">
    <source>
        <dbReference type="Proteomes" id="UP001528672"/>
    </source>
</evidence>
<sequence>MKPFCLIPSLLVAAALAACSTPAPPAPSPAPAAPVAPTPSPSLAPPAPVAAAPVAVAPVAADPLSAVRQAQERLNQLGYAAGTADGLVGPKTRAALRRFQQEKGLKVTGVLDAATADKLNAR</sequence>
<dbReference type="SUPFAM" id="SSF47090">
    <property type="entry name" value="PGBD-like"/>
    <property type="match status" value="1"/>
</dbReference>
<dbReference type="PROSITE" id="PS51257">
    <property type="entry name" value="PROKAR_LIPOPROTEIN"/>
    <property type="match status" value="1"/>
</dbReference>
<feature type="signal peptide" evidence="2">
    <location>
        <begin position="1"/>
        <end position="25"/>
    </location>
</feature>
<evidence type="ECO:0000256" key="2">
    <source>
        <dbReference type="SAM" id="SignalP"/>
    </source>
</evidence>
<reference evidence="4 5" key="1">
    <citation type="submission" date="2023-02" db="EMBL/GenBank/DDBJ databases">
        <title>Bacterial whole genome sequence for Curvibacter sp. HBC28.</title>
        <authorList>
            <person name="Le V."/>
            <person name="Ko S.-R."/>
            <person name="Ahn C.-Y."/>
            <person name="Oh H.-M."/>
        </authorList>
    </citation>
    <scope>NUCLEOTIDE SEQUENCE [LARGE SCALE GENOMIC DNA]</scope>
    <source>
        <strain evidence="4 5">HBC28</strain>
    </source>
</reference>
<feature type="chain" id="PRO_5047255815" evidence="2">
    <location>
        <begin position="26"/>
        <end position="122"/>
    </location>
</feature>
<dbReference type="Proteomes" id="UP001528672">
    <property type="component" value="Unassembled WGS sequence"/>
</dbReference>
<evidence type="ECO:0000256" key="1">
    <source>
        <dbReference type="SAM" id="MobiDB-lite"/>
    </source>
</evidence>
<accession>A0ABT5MHV2</accession>
<feature type="compositionally biased region" description="Pro residues" evidence="1">
    <location>
        <begin position="22"/>
        <end position="48"/>
    </location>
</feature>
<dbReference type="Pfam" id="PF01471">
    <property type="entry name" value="PG_binding_1"/>
    <property type="match status" value="1"/>
</dbReference>
<organism evidence="4 5">
    <name type="scientific">Curvibacter microcysteis</name>
    <dbReference type="NCBI Taxonomy" id="3026419"/>
    <lineage>
        <taxon>Bacteria</taxon>
        <taxon>Pseudomonadati</taxon>
        <taxon>Pseudomonadota</taxon>
        <taxon>Betaproteobacteria</taxon>
        <taxon>Burkholderiales</taxon>
        <taxon>Comamonadaceae</taxon>
        <taxon>Curvibacter</taxon>
    </lineage>
</organism>
<dbReference type="InterPro" id="IPR036366">
    <property type="entry name" value="PGBDSf"/>
</dbReference>